<protein>
    <submittedName>
        <fullName evidence="9">MFS transporter</fullName>
    </submittedName>
</protein>
<evidence type="ECO:0000256" key="4">
    <source>
        <dbReference type="ARBA" id="ARBA00022692"/>
    </source>
</evidence>
<keyword evidence="2" id="KW-0813">Transport</keyword>
<feature type="transmembrane region" description="Helical" evidence="7">
    <location>
        <begin position="104"/>
        <end position="127"/>
    </location>
</feature>
<comment type="caution">
    <text evidence="9">The sequence shown here is derived from an EMBL/GenBank/DDBJ whole genome shotgun (WGS) entry which is preliminary data.</text>
</comment>
<evidence type="ECO:0000256" key="5">
    <source>
        <dbReference type="ARBA" id="ARBA00022989"/>
    </source>
</evidence>
<dbReference type="InterPro" id="IPR020846">
    <property type="entry name" value="MFS_dom"/>
</dbReference>
<gene>
    <name evidence="9" type="ORF">RVY80_01360</name>
</gene>
<evidence type="ECO:0000256" key="2">
    <source>
        <dbReference type="ARBA" id="ARBA00022448"/>
    </source>
</evidence>
<evidence type="ECO:0000256" key="3">
    <source>
        <dbReference type="ARBA" id="ARBA00022475"/>
    </source>
</evidence>
<dbReference type="Proteomes" id="UP001272515">
    <property type="component" value="Unassembled WGS sequence"/>
</dbReference>
<dbReference type="PROSITE" id="PS50850">
    <property type="entry name" value="MFS"/>
    <property type="match status" value="1"/>
</dbReference>
<feature type="transmembrane region" description="Helical" evidence="7">
    <location>
        <begin position="308"/>
        <end position="329"/>
    </location>
</feature>
<keyword evidence="4 7" id="KW-0812">Transmembrane</keyword>
<feature type="transmembrane region" description="Helical" evidence="7">
    <location>
        <begin position="216"/>
        <end position="236"/>
    </location>
</feature>
<feature type="transmembrane region" description="Helical" evidence="7">
    <location>
        <begin position="139"/>
        <end position="162"/>
    </location>
</feature>
<feature type="transmembrane region" description="Helical" evidence="7">
    <location>
        <begin position="370"/>
        <end position="388"/>
    </location>
</feature>
<dbReference type="InterPro" id="IPR036259">
    <property type="entry name" value="MFS_trans_sf"/>
</dbReference>
<dbReference type="PROSITE" id="PS00217">
    <property type="entry name" value="SUGAR_TRANSPORT_2"/>
    <property type="match status" value="1"/>
</dbReference>
<feature type="transmembrane region" description="Helical" evidence="7">
    <location>
        <begin position="9"/>
        <end position="34"/>
    </location>
</feature>
<name>A0ABU3Z6G2_9FIRM</name>
<evidence type="ECO:0000256" key="1">
    <source>
        <dbReference type="ARBA" id="ARBA00004651"/>
    </source>
</evidence>
<evidence type="ECO:0000256" key="7">
    <source>
        <dbReference type="SAM" id="Phobius"/>
    </source>
</evidence>
<dbReference type="PANTHER" id="PTHR43414:SF6">
    <property type="entry name" value="MULTIDRUG RESISTANCE PROTEIN MDTG"/>
    <property type="match status" value="1"/>
</dbReference>
<dbReference type="PANTHER" id="PTHR43414">
    <property type="entry name" value="MULTIDRUG RESISTANCE PROTEIN MDTG"/>
    <property type="match status" value="1"/>
</dbReference>
<comment type="subcellular location">
    <subcellularLocation>
        <location evidence="1">Cell membrane</location>
        <topology evidence="1">Multi-pass membrane protein</topology>
    </subcellularLocation>
</comment>
<evidence type="ECO:0000313" key="10">
    <source>
        <dbReference type="Proteomes" id="UP001272515"/>
    </source>
</evidence>
<evidence type="ECO:0000256" key="6">
    <source>
        <dbReference type="ARBA" id="ARBA00023136"/>
    </source>
</evidence>
<keyword evidence="6 7" id="KW-0472">Membrane</keyword>
<keyword evidence="3" id="KW-1003">Cell membrane</keyword>
<dbReference type="Pfam" id="PF07690">
    <property type="entry name" value="MFS_1"/>
    <property type="match status" value="1"/>
</dbReference>
<proteinExistence type="predicted"/>
<feature type="transmembrane region" description="Helical" evidence="7">
    <location>
        <begin position="80"/>
        <end position="98"/>
    </location>
</feature>
<feature type="domain" description="Major facilitator superfamily (MFS) profile" evidence="8">
    <location>
        <begin position="6"/>
        <end position="396"/>
    </location>
</feature>
<evidence type="ECO:0000259" key="8">
    <source>
        <dbReference type="PROSITE" id="PS50850"/>
    </source>
</evidence>
<dbReference type="SUPFAM" id="SSF103473">
    <property type="entry name" value="MFS general substrate transporter"/>
    <property type="match status" value="1"/>
</dbReference>
<dbReference type="InterPro" id="IPR011701">
    <property type="entry name" value="MFS"/>
</dbReference>
<feature type="transmembrane region" description="Helical" evidence="7">
    <location>
        <begin position="284"/>
        <end position="302"/>
    </location>
</feature>
<feature type="transmembrane region" description="Helical" evidence="7">
    <location>
        <begin position="168"/>
        <end position="187"/>
    </location>
</feature>
<evidence type="ECO:0000313" key="9">
    <source>
        <dbReference type="EMBL" id="MDV5087502.1"/>
    </source>
</evidence>
<feature type="transmembrane region" description="Helical" evidence="7">
    <location>
        <begin position="341"/>
        <end position="364"/>
    </location>
</feature>
<feature type="transmembrane region" description="Helical" evidence="7">
    <location>
        <begin position="46"/>
        <end position="68"/>
    </location>
</feature>
<accession>A0ABU3Z6G2</accession>
<keyword evidence="10" id="KW-1185">Reference proteome</keyword>
<keyword evidence="5 7" id="KW-1133">Transmembrane helix</keyword>
<dbReference type="InterPro" id="IPR005829">
    <property type="entry name" value="Sugar_transporter_CS"/>
</dbReference>
<dbReference type="RefSeq" id="WP_317329343.1">
    <property type="nucleotide sequence ID" value="NZ_JAWJZA010000017.1"/>
</dbReference>
<feature type="transmembrane region" description="Helical" evidence="7">
    <location>
        <begin position="248"/>
        <end position="272"/>
    </location>
</feature>
<dbReference type="Gene3D" id="1.20.1250.20">
    <property type="entry name" value="MFS general substrate transporter like domains"/>
    <property type="match status" value="1"/>
</dbReference>
<dbReference type="EMBL" id="JAWJZB010000001">
    <property type="protein sequence ID" value="MDV5087502.1"/>
    <property type="molecule type" value="Genomic_DNA"/>
</dbReference>
<organism evidence="9 10">
    <name type="scientific">Veillonella absiana</name>
    <dbReference type="NCBI Taxonomy" id="3079305"/>
    <lineage>
        <taxon>Bacteria</taxon>
        <taxon>Bacillati</taxon>
        <taxon>Bacillota</taxon>
        <taxon>Negativicutes</taxon>
        <taxon>Veillonellales</taxon>
        <taxon>Veillonellaceae</taxon>
        <taxon>Veillonella</taxon>
    </lineage>
</organism>
<sequence>MIEHWKRIVYLISAIQVGAGITIIGVISFIPLFLGDIGVSDQGEAAFWAGLISGITPLMICFTAPYWTTKANQWGPRKPMMVLLAMLSLSVGLSSLATSPVQLFLLRMVQGFVGGFVPIGLAIITMIVPEKHVAWGMGLYQASMVMGVVFGPLIGGLAADLLGYRAPFLVFSALAFMCFLGVAFLMPNIQHKHKIDRGTSQLSLIKYFLSIPKVRLLVFMQFLCNFGITGIGPILPLYIKHYMDVDEAFVATIVGIVIFLAGLFSALASLSIGRLTKRMGMPQILVSATIGVGVFFIMQYLMPNIWGLGAFRALAGFAMGFIMPTANTLISQNVPVERRSIVFGVVSSVSILGNVAGPFCSGLIAKEFGYAAVFWLTAFAFFISAYMIHSRFSKSQDVTEF</sequence>
<reference evidence="9 10" key="1">
    <citation type="submission" date="2023-10" db="EMBL/GenBank/DDBJ databases">
        <title>Veillonella sp. nov., isolated from a pig farm feces dump.</title>
        <authorList>
            <person name="Chang Y.-H."/>
        </authorList>
    </citation>
    <scope>NUCLEOTIDE SEQUENCE [LARGE SCALE GENOMIC DNA]</scope>
    <source>
        <strain evidence="9 10">YH-vei2233</strain>
    </source>
</reference>